<dbReference type="Proteomes" id="UP000256645">
    <property type="component" value="Unassembled WGS sequence"/>
</dbReference>
<evidence type="ECO:0000313" key="3">
    <source>
        <dbReference type="Proteomes" id="UP000256645"/>
    </source>
</evidence>
<dbReference type="AlphaFoldDB" id="A0A3D8SA07"/>
<feature type="region of interest" description="Disordered" evidence="1">
    <location>
        <begin position="1"/>
        <end position="25"/>
    </location>
</feature>
<feature type="compositionally biased region" description="Basic and acidic residues" evidence="1">
    <location>
        <begin position="86"/>
        <end position="98"/>
    </location>
</feature>
<keyword evidence="3" id="KW-1185">Reference proteome</keyword>
<accession>A0A3D8SA07</accession>
<reference evidence="2 3" key="1">
    <citation type="journal article" date="2018" name="IMA Fungus">
        <title>IMA Genome-F 9: Draft genome sequence of Annulohypoxylon stygium, Aspergillus mulundensis, Berkeleyomyces basicola (syn. Thielaviopsis basicola), Ceratocystis smalleyi, two Cercospora beticola strains, Coleophoma cylindrospora, Fusarium fracticaudum, Phialophora cf. hyalina, and Morchella septimelata.</title>
        <authorList>
            <person name="Wingfield B.D."/>
            <person name="Bills G.F."/>
            <person name="Dong Y."/>
            <person name="Huang W."/>
            <person name="Nel W.J."/>
            <person name="Swalarsk-Parry B.S."/>
            <person name="Vaghefi N."/>
            <person name="Wilken P.M."/>
            <person name="An Z."/>
            <person name="de Beer Z.W."/>
            <person name="De Vos L."/>
            <person name="Chen L."/>
            <person name="Duong T.A."/>
            <person name="Gao Y."/>
            <person name="Hammerbacher A."/>
            <person name="Kikkert J.R."/>
            <person name="Li Y."/>
            <person name="Li H."/>
            <person name="Li K."/>
            <person name="Li Q."/>
            <person name="Liu X."/>
            <person name="Ma X."/>
            <person name="Naidoo K."/>
            <person name="Pethybridge S.J."/>
            <person name="Sun J."/>
            <person name="Steenkamp E.T."/>
            <person name="van der Nest M.A."/>
            <person name="van Wyk S."/>
            <person name="Wingfield M.J."/>
            <person name="Xiong C."/>
            <person name="Yue Q."/>
            <person name="Zhang X."/>
        </authorList>
    </citation>
    <scope>NUCLEOTIDE SEQUENCE [LARGE SCALE GENOMIC DNA]</scope>
    <source>
        <strain evidence="2 3">BP6252</strain>
    </source>
</reference>
<evidence type="ECO:0000313" key="2">
    <source>
        <dbReference type="EMBL" id="RDW82628.1"/>
    </source>
</evidence>
<dbReference type="EMBL" id="PDLM01000003">
    <property type="protein sequence ID" value="RDW82628.1"/>
    <property type="molecule type" value="Genomic_DNA"/>
</dbReference>
<protein>
    <submittedName>
        <fullName evidence="2">Uncharacterized protein</fullName>
    </submittedName>
</protein>
<feature type="region of interest" description="Disordered" evidence="1">
    <location>
        <begin position="83"/>
        <end position="132"/>
    </location>
</feature>
<gene>
    <name evidence="2" type="ORF">BP6252_03740</name>
</gene>
<comment type="caution">
    <text evidence="2">The sequence shown here is derived from an EMBL/GenBank/DDBJ whole genome shotgun (WGS) entry which is preliminary data.</text>
</comment>
<feature type="compositionally biased region" description="Basic and acidic residues" evidence="1">
    <location>
        <begin position="1"/>
        <end position="15"/>
    </location>
</feature>
<proteinExistence type="predicted"/>
<name>A0A3D8SA07_9HELO</name>
<evidence type="ECO:0000256" key="1">
    <source>
        <dbReference type="SAM" id="MobiDB-lite"/>
    </source>
</evidence>
<sequence>MMENDKNGRERSEKEKKRKEKRREEINIKSEVGAKFSGCLRARGEKAMAKWGCLSYISLAYPVPCPATLNPPRRTVTWLSLFQQQRRPEERRQHRDSGKLPPAACGHPTTLRALPSYPSTVPGPHGDASVGYGEPPRMLGAYSQRITPPKSMKWGLPFLKDQRSFFSRDNNSPWANRAIHIQPSVRGLSMQERSRQHCGSGRFVLNRCFSSRSPTRCRELLDLAGLARNRHKAISCEGLHQPPIVYLVFDTSYYILREK</sequence>
<organism evidence="2 3">
    <name type="scientific">Coleophoma cylindrospora</name>
    <dbReference type="NCBI Taxonomy" id="1849047"/>
    <lineage>
        <taxon>Eukaryota</taxon>
        <taxon>Fungi</taxon>
        <taxon>Dikarya</taxon>
        <taxon>Ascomycota</taxon>
        <taxon>Pezizomycotina</taxon>
        <taxon>Leotiomycetes</taxon>
        <taxon>Helotiales</taxon>
        <taxon>Dermateaceae</taxon>
        <taxon>Coleophoma</taxon>
    </lineage>
</organism>